<dbReference type="GO" id="GO:0016042">
    <property type="term" value="P:lipid catabolic process"/>
    <property type="evidence" value="ECO:0007669"/>
    <property type="project" value="TreeGrafter"/>
</dbReference>
<dbReference type="PANTHER" id="PTHR11610">
    <property type="entry name" value="LIPASE"/>
    <property type="match status" value="1"/>
</dbReference>
<dbReference type="Proteomes" id="UP000691718">
    <property type="component" value="Unassembled WGS sequence"/>
</dbReference>
<comment type="caution">
    <text evidence="4">The sequence shown here is derived from an EMBL/GenBank/DDBJ whole genome shotgun (WGS) entry which is preliminary data.</text>
</comment>
<dbReference type="Pfam" id="PF00151">
    <property type="entry name" value="Lipase"/>
    <property type="match status" value="1"/>
</dbReference>
<feature type="compositionally biased region" description="Polar residues" evidence="2">
    <location>
        <begin position="61"/>
        <end position="71"/>
    </location>
</feature>
<dbReference type="PANTHER" id="PTHR11610:SF173">
    <property type="entry name" value="LIPASE DOMAIN-CONTAINING PROTEIN-RELATED"/>
    <property type="match status" value="1"/>
</dbReference>
<accession>A0A8S3WVH5</accession>
<name>A0A8S3WVH5_PARAO</name>
<protein>
    <submittedName>
        <fullName evidence="4">(apollo) hypothetical protein</fullName>
    </submittedName>
</protein>
<comment type="similarity">
    <text evidence="1">Belongs to the AB hydrolase superfamily. Lipase family.</text>
</comment>
<feature type="region of interest" description="Disordered" evidence="2">
    <location>
        <begin position="49"/>
        <end position="85"/>
    </location>
</feature>
<reference evidence="4" key="1">
    <citation type="submission" date="2021-04" db="EMBL/GenBank/DDBJ databases">
        <authorList>
            <person name="Tunstrom K."/>
        </authorList>
    </citation>
    <scope>NUCLEOTIDE SEQUENCE</scope>
</reference>
<dbReference type="GO" id="GO:0005615">
    <property type="term" value="C:extracellular space"/>
    <property type="evidence" value="ECO:0007669"/>
    <property type="project" value="TreeGrafter"/>
</dbReference>
<sequence>MSTKKHLRSQAKEITAKVYRRMKYEAENGVEKLSDARWRTAQAVGVSESTITRISKEEKQASTSNDTSQKIFRSPSKPKRKRTKSNLDDFDMGILRRTIATFHTEFNELPTLRKLKQVLTERIGFNGCIETLRIILKESGYEWSKIDDNRKALVEKHDIQMLRFQYLRQLKKYHDEGRYIVYTDESYVHTTHLQNMCWKPVKGVSAVQKKLSKADYIGSITMRNIMVGMTLLTLLVVSAAPKSHPSIQDLEQSIQHKLHQSWHTPDVPSNLPRKGEYPCKGGICKSKKPCEDCQGPGSTKPATIPRSQLKYLFFVVQGNGGTRHRYTYWNAKNIAKDPRIDFKRKTIVVAIGYLDSTNFPISAMFANEYEARDYNVILVDNQRFATVHYFLASRLMRPVGFHVAEVLAQLTQSGLDPVKLELMGFSLGAHTASYIAKNYQRLTGKNISRIYGLEPAGPCFRALEKYERLDESDADFVQVIHTNIDGFGMPAKMGHVDFYVNGGEFQPSDWSLFPCTATCSHFRVLSLWLSALKNPTKFIGIKCDSIQQARDAKCYDRVPKETNLMGPNVDINKPGIFYLSTNKHYPFYLGKKGLREDYVAWRRISDINERVGTEVYV</sequence>
<evidence type="ECO:0000256" key="2">
    <source>
        <dbReference type="SAM" id="MobiDB-lite"/>
    </source>
</evidence>
<feature type="domain" description="Lipase" evidence="3">
    <location>
        <begin position="335"/>
        <end position="587"/>
    </location>
</feature>
<evidence type="ECO:0000256" key="1">
    <source>
        <dbReference type="RuleBase" id="RU004262"/>
    </source>
</evidence>
<proteinExistence type="inferred from homology"/>
<dbReference type="GO" id="GO:0017171">
    <property type="term" value="F:serine hydrolase activity"/>
    <property type="evidence" value="ECO:0007669"/>
    <property type="project" value="TreeGrafter"/>
</dbReference>
<dbReference type="OrthoDB" id="199913at2759"/>
<dbReference type="InterPro" id="IPR000734">
    <property type="entry name" value="TAG_lipase"/>
</dbReference>
<dbReference type="AlphaFoldDB" id="A0A8S3WVH5"/>
<organism evidence="4 5">
    <name type="scientific">Parnassius apollo</name>
    <name type="common">Apollo butterfly</name>
    <name type="synonym">Papilio apollo</name>
    <dbReference type="NCBI Taxonomy" id="110799"/>
    <lineage>
        <taxon>Eukaryota</taxon>
        <taxon>Metazoa</taxon>
        <taxon>Ecdysozoa</taxon>
        <taxon>Arthropoda</taxon>
        <taxon>Hexapoda</taxon>
        <taxon>Insecta</taxon>
        <taxon>Pterygota</taxon>
        <taxon>Neoptera</taxon>
        <taxon>Endopterygota</taxon>
        <taxon>Lepidoptera</taxon>
        <taxon>Glossata</taxon>
        <taxon>Ditrysia</taxon>
        <taxon>Papilionoidea</taxon>
        <taxon>Papilionidae</taxon>
        <taxon>Parnassiinae</taxon>
        <taxon>Parnassini</taxon>
        <taxon>Parnassius</taxon>
        <taxon>Parnassius</taxon>
    </lineage>
</organism>
<dbReference type="InterPro" id="IPR013818">
    <property type="entry name" value="Lipase"/>
</dbReference>
<gene>
    <name evidence="4" type="ORF">PAPOLLO_LOCUS10599</name>
</gene>
<evidence type="ECO:0000313" key="4">
    <source>
        <dbReference type="EMBL" id="CAG4983248.1"/>
    </source>
</evidence>
<evidence type="ECO:0000259" key="3">
    <source>
        <dbReference type="Pfam" id="PF00151"/>
    </source>
</evidence>
<keyword evidence="5" id="KW-1185">Reference proteome</keyword>
<evidence type="ECO:0000313" key="5">
    <source>
        <dbReference type="Proteomes" id="UP000691718"/>
    </source>
</evidence>
<dbReference type="EMBL" id="CAJQZP010000758">
    <property type="protein sequence ID" value="CAG4983248.1"/>
    <property type="molecule type" value="Genomic_DNA"/>
</dbReference>
<dbReference type="GO" id="GO:0016298">
    <property type="term" value="F:lipase activity"/>
    <property type="evidence" value="ECO:0007669"/>
    <property type="project" value="InterPro"/>
</dbReference>